<gene>
    <name evidence="6" type="ORF">PHLCEN_2v6628</name>
</gene>
<dbReference type="OrthoDB" id="10248475at2759"/>
<evidence type="ECO:0000256" key="4">
    <source>
        <dbReference type="PIRSR" id="PIRSR601765-1"/>
    </source>
</evidence>
<evidence type="ECO:0000313" key="7">
    <source>
        <dbReference type="Proteomes" id="UP000186601"/>
    </source>
</evidence>
<dbReference type="Proteomes" id="UP000186601">
    <property type="component" value="Unassembled WGS sequence"/>
</dbReference>
<keyword evidence="3 4" id="KW-0862">Zinc</keyword>
<evidence type="ECO:0000256" key="3">
    <source>
        <dbReference type="ARBA" id="ARBA00022833"/>
    </source>
</evidence>
<keyword evidence="7" id="KW-1185">Reference proteome</keyword>
<feature type="binding site" evidence="4">
    <location>
        <position position="89"/>
    </location>
    <ligand>
        <name>Zn(2+)</name>
        <dbReference type="ChEBI" id="CHEBI:29105"/>
    </ligand>
</feature>
<keyword evidence="5" id="KW-0456">Lyase</keyword>
<evidence type="ECO:0000256" key="2">
    <source>
        <dbReference type="ARBA" id="ARBA00022723"/>
    </source>
</evidence>
<dbReference type="Pfam" id="PF00484">
    <property type="entry name" value="Pro_CA"/>
    <property type="match status" value="1"/>
</dbReference>
<evidence type="ECO:0000256" key="5">
    <source>
        <dbReference type="RuleBase" id="RU003956"/>
    </source>
</evidence>
<dbReference type="InterPro" id="IPR001765">
    <property type="entry name" value="Carbonic_anhydrase"/>
</dbReference>
<dbReference type="EC" id="4.2.1.1" evidence="5"/>
<keyword evidence="2 4" id="KW-0479">Metal-binding</keyword>
<feature type="binding site" evidence="4">
    <location>
        <position position="39"/>
    </location>
    <ligand>
        <name>Zn(2+)</name>
        <dbReference type="ChEBI" id="CHEBI:29105"/>
    </ligand>
</feature>
<dbReference type="PANTHER" id="PTHR43175">
    <property type="entry name" value="CARBONIC ANHYDRASE"/>
    <property type="match status" value="1"/>
</dbReference>
<evidence type="ECO:0000313" key="6">
    <source>
        <dbReference type="EMBL" id="PSR80712.1"/>
    </source>
</evidence>
<dbReference type="InterPro" id="IPR036874">
    <property type="entry name" value="Carbonic_anhydrase_sf"/>
</dbReference>
<organism evidence="6 7">
    <name type="scientific">Hermanssonia centrifuga</name>
    <dbReference type="NCBI Taxonomy" id="98765"/>
    <lineage>
        <taxon>Eukaryota</taxon>
        <taxon>Fungi</taxon>
        <taxon>Dikarya</taxon>
        <taxon>Basidiomycota</taxon>
        <taxon>Agaricomycotina</taxon>
        <taxon>Agaricomycetes</taxon>
        <taxon>Polyporales</taxon>
        <taxon>Meruliaceae</taxon>
        <taxon>Hermanssonia</taxon>
    </lineage>
</organism>
<comment type="similarity">
    <text evidence="1 5">Belongs to the beta-class carbonic anhydrase family.</text>
</comment>
<comment type="cofactor">
    <cofactor evidence="4">
        <name>Zn(2+)</name>
        <dbReference type="ChEBI" id="CHEBI:29105"/>
    </cofactor>
    <text evidence="4">Binds 1 zinc ion per subunit.</text>
</comment>
<dbReference type="GO" id="GO:0008270">
    <property type="term" value="F:zinc ion binding"/>
    <property type="evidence" value="ECO:0007669"/>
    <property type="project" value="UniProtKB-UniRule"/>
</dbReference>
<dbReference type="STRING" id="98765.A0A2R6NYV5"/>
<dbReference type="CDD" id="cd03379">
    <property type="entry name" value="beta_CA_cladeD"/>
    <property type="match status" value="1"/>
</dbReference>
<sequence>MPAHQEWVENNNQYAATFGEKGALPLAPAKKLAIVTCMDARINVYAELGINEGDSHIIRNAGGCAKDALRSIIISQRLLGTREIAVFHHTDCGMLTFNTPQLRKLVKDSDPSNPALNAVDEIDFLEFNQLEQSVKDDVTYLKENPLVLAETTVTGWVYEVGTGKVRSFLRFSFSFISNFVAWSISNLFFIDPSGGINWDSGYAFLYHQSKLLA</sequence>
<comment type="catalytic activity">
    <reaction evidence="5">
        <text>hydrogencarbonate + H(+) = CO2 + H2O</text>
        <dbReference type="Rhea" id="RHEA:10748"/>
        <dbReference type="ChEBI" id="CHEBI:15377"/>
        <dbReference type="ChEBI" id="CHEBI:15378"/>
        <dbReference type="ChEBI" id="CHEBI:16526"/>
        <dbReference type="ChEBI" id="CHEBI:17544"/>
        <dbReference type="EC" id="4.2.1.1"/>
    </reaction>
</comment>
<proteinExistence type="inferred from homology"/>
<comment type="caution">
    <text evidence="6">The sequence shown here is derived from an EMBL/GenBank/DDBJ whole genome shotgun (WGS) entry which is preliminary data.</text>
</comment>
<name>A0A2R6NYV5_9APHY</name>
<feature type="binding site" evidence="4">
    <location>
        <position position="92"/>
    </location>
    <ligand>
        <name>Zn(2+)</name>
        <dbReference type="ChEBI" id="CHEBI:29105"/>
    </ligand>
</feature>
<dbReference type="AlphaFoldDB" id="A0A2R6NYV5"/>
<evidence type="ECO:0000256" key="1">
    <source>
        <dbReference type="ARBA" id="ARBA00006217"/>
    </source>
</evidence>
<protein>
    <recommendedName>
        <fullName evidence="5">Carbonic anhydrase</fullName>
        <ecNumber evidence="5">4.2.1.1</ecNumber>
    </recommendedName>
    <alternativeName>
        <fullName evidence="5">Carbonate dehydratase</fullName>
    </alternativeName>
</protein>
<dbReference type="SMART" id="SM00947">
    <property type="entry name" value="Pro_CA"/>
    <property type="match status" value="1"/>
</dbReference>
<dbReference type="GO" id="GO:0004089">
    <property type="term" value="F:carbonate dehydratase activity"/>
    <property type="evidence" value="ECO:0007669"/>
    <property type="project" value="UniProtKB-UniRule"/>
</dbReference>
<feature type="binding site" evidence="4">
    <location>
        <position position="37"/>
    </location>
    <ligand>
        <name>Zn(2+)</name>
        <dbReference type="ChEBI" id="CHEBI:29105"/>
    </ligand>
</feature>
<reference evidence="6 7" key="1">
    <citation type="submission" date="2018-02" db="EMBL/GenBank/DDBJ databases">
        <title>Genome sequence of the basidiomycete white-rot fungus Phlebia centrifuga.</title>
        <authorList>
            <person name="Granchi Z."/>
            <person name="Peng M."/>
            <person name="de Vries R.P."/>
            <person name="Hilden K."/>
            <person name="Makela M.R."/>
            <person name="Grigoriev I."/>
            <person name="Riley R."/>
        </authorList>
    </citation>
    <scope>NUCLEOTIDE SEQUENCE [LARGE SCALE GENOMIC DNA]</scope>
    <source>
        <strain evidence="6 7">FBCC195</strain>
    </source>
</reference>
<accession>A0A2R6NYV5</accession>
<dbReference type="SUPFAM" id="SSF53056">
    <property type="entry name" value="beta-carbonic anhydrase, cab"/>
    <property type="match status" value="1"/>
</dbReference>
<dbReference type="PANTHER" id="PTHR43175:SF3">
    <property type="entry name" value="CARBON DISULFIDE HYDROLASE"/>
    <property type="match status" value="1"/>
</dbReference>
<comment type="function">
    <text evidence="5">Reversible hydration of carbon dioxide.</text>
</comment>
<dbReference type="Gene3D" id="3.40.1050.10">
    <property type="entry name" value="Carbonic anhydrase"/>
    <property type="match status" value="1"/>
</dbReference>
<dbReference type="EMBL" id="MLYV02000643">
    <property type="protein sequence ID" value="PSR80712.1"/>
    <property type="molecule type" value="Genomic_DNA"/>
</dbReference>